<dbReference type="Proteomes" id="UP000784294">
    <property type="component" value="Unassembled WGS sequence"/>
</dbReference>
<name>A0A448XQE8_9PLAT</name>
<dbReference type="AlphaFoldDB" id="A0A448XQE8"/>
<proteinExistence type="predicted"/>
<accession>A0A448XQE8</accession>
<reference evidence="1" key="1">
    <citation type="submission" date="2018-11" db="EMBL/GenBank/DDBJ databases">
        <authorList>
            <consortium name="Pathogen Informatics"/>
        </authorList>
    </citation>
    <scope>NUCLEOTIDE SEQUENCE</scope>
</reference>
<gene>
    <name evidence="1" type="ORF">PXEA_LOCUS35818</name>
</gene>
<organism evidence="1 2">
    <name type="scientific">Protopolystoma xenopodis</name>
    <dbReference type="NCBI Taxonomy" id="117903"/>
    <lineage>
        <taxon>Eukaryota</taxon>
        <taxon>Metazoa</taxon>
        <taxon>Spiralia</taxon>
        <taxon>Lophotrochozoa</taxon>
        <taxon>Platyhelminthes</taxon>
        <taxon>Monogenea</taxon>
        <taxon>Polyopisthocotylea</taxon>
        <taxon>Polystomatidea</taxon>
        <taxon>Polystomatidae</taxon>
        <taxon>Protopolystoma</taxon>
    </lineage>
</organism>
<dbReference type="EMBL" id="CAAALY010274130">
    <property type="protein sequence ID" value="VEL42378.1"/>
    <property type="molecule type" value="Genomic_DNA"/>
</dbReference>
<keyword evidence="2" id="KW-1185">Reference proteome</keyword>
<comment type="caution">
    <text evidence="1">The sequence shown here is derived from an EMBL/GenBank/DDBJ whole genome shotgun (WGS) entry which is preliminary data.</text>
</comment>
<protein>
    <submittedName>
        <fullName evidence="1">Uncharacterized protein</fullName>
    </submittedName>
</protein>
<evidence type="ECO:0000313" key="1">
    <source>
        <dbReference type="EMBL" id="VEL42378.1"/>
    </source>
</evidence>
<sequence length="30" mass="4009">MLNNPEQMYYHYYRYYRRRYAAKVDIIRNF</sequence>
<evidence type="ECO:0000313" key="2">
    <source>
        <dbReference type="Proteomes" id="UP000784294"/>
    </source>
</evidence>